<keyword evidence="1" id="KW-0645">Protease</keyword>
<dbReference type="InterPro" id="IPR023430">
    <property type="entry name" value="Pept_HybD-like_dom_sf"/>
</dbReference>
<sequence>MGNRAKKRRTINQDARLKQHLKEKCSIQGVRRFFNEIALKHPDRSQIVFVCIGTDRSTGDSFGPWIGTMLREQGWLNVIGTLQSPCDSTRYEAEVWDIPSSLTVVAIDACLGKIDEEDCYLVSGGPLYPARAVGKRLPPIGDFSLEGIVGPLSAKPYWSLQSASLYEVMGMSRAVADAAHAAWPAFGVNEDRVMERA</sequence>
<dbReference type="GO" id="GO:0008233">
    <property type="term" value="F:peptidase activity"/>
    <property type="evidence" value="ECO:0007669"/>
    <property type="project" value="UniProtKB-KW"/>
</dbReference>
<dbReference type="NCBIfam" id="TIGR02841">
    <property type="entry name" value="spore_YyaC"/>
    <property type="match status" value="1"/>
</dbReference>
<keyword evidence="2" id="KW-1185">Reference proteome</keyword>
<organism evidence="1 2">
    <name type="scientific">Paenibacillus solisilvae</name>
    <dbReference type="NCBI Taxonomy" id="2486751"/>
    <lineage>
        <taxon>Bacteria</taxon>
        <taxon>Bacillati</taxon>
        <taxon>Bacillota</taxon>
        <taxon>Bacilli</taxon>
        <taxon>Bacillales</taxon>
        <taxon>Paenibacillaceae</taxon>
        <taxon>Paenibacillus</taxon>
    </lineage>
</organism>
<dbReference type="InterPro" id="IPR009665">
    <property type="entry name" value="YyaC"/>
</dbReference>
<protein>
    <submittedName>
        <fullName evidence="1">Spore protease YyaC</fullName>
    </submittedName>
</protein>
<evidence type="ECO:0000313" key="1">
    <source>
        <dbReference type="EMBL" id="MFC5652833.1"/>
    </source>
</evidence>
<evidence type="ECO:0000313" key="2">
    <source>
        <dbReference type="Proteomes" id="UP001596047"/>
    </source>
</evidence>
<dbReference type="EMBL" id="JBHSOW010000106">
    <property type="protein sequence ID" value="MFC5652833.1"/>
    <property type="molecule type" value="Genomic_DNA"/>
</dbReference>
<comment type="caution">
    <text evidence="1">The sequence shown here is derived from an EMBL/GenBank/DDBJ whole genome shotgun (WGS) entry which is preliminary data.</text>
</comment>
<reference evidence="2" key="1">
    <citation type="journal article" date="2019" name="Int. J. Syst. Evol. Microbiol.">
        <title>The Global Catalogue of Microorganisms (GCM) 10K type strain sequencing project: providing services to taxonomists for standard genome sequencing and annotation.</title>
        <authorList>
            <consortium name="The Broad Institute Genomics Platform"/>
            <consortium name="The Broad Institute Genome Sequencing Center for Infectious Disease"/>
            <person name="Wu L."/>
            <person name="Ma J."/>
        </authorList>
    </citation>
    <scope>NUCLEOTIDE SEQUENCE [LARGE SCALE GENOMIC DNA]</scope>
    <source>
        <strain evidence="2">CGMCC 1.3240</strain>
    </source>
</reference>
<dbReference type="RefSeq" id="WP_379191485.1">
    <property type="nucleotide sequence ID" value="NZ_JBHSOW010000106.1"/>
</dbReference>
<name>A0ABW0W5S6_9BACL</name>
<dbReference type="SUPFAM" id="SSF53163">
    <property type="entry name" value="HybD-like"/>
    <property type="match status" value="1"/>
</dbReference>
<dbReference type="Proteomes" id="UP001596047">
    <property type="component" value="Unassembled WGS sequence"/>
</dbReference>
<accession>A0ABW0W5S6</accession>
<dbReference type="GO" id="GO:0006508">
    <property type="term" value="P:proteolysis"/>
    <property type="evidence" value="ECO:0007669"/>
    <property type="project" value="UniProtKB-KW"/>
</dbReference>
<dbReference type="Pfam" id="PF06866">
    <property type="entry name" value="DUF1256"/>
    <property type="match status" value="1"/>
</dbReference>
<gene>
    <name evidence="1" type="primary">yyaC</name>
    <name evidence="1" type="ORF">ACFPYJ_27770</name>
</gene>
<keyword evidence="1" id="KW-0378">Hydrolase</keyword>
<proteinExistence type="predicted"/>